<proteinExistence type="predicted"/>
<dbReference type="CDD" id="cd09911">
    <property type="entry name" value="Lin0431_like"/>
    <property type="match status" value="1"/>
</dbReference>
<dbReference type="HOGENOM" id="CLU_130936_2_1_9"/>
<gene>
    <name evidence="1" type="ORF">COPCOM_02519</name>
</gene>
<evidence type="ECO:0000313" key="1">
    <source>
        <dbReference type="EMBL" id="EEG89535.1"/>
    </source>
</evidence>
<reference evidence="1 2" key="2">
    <citation type="submission" date="2009-03" db="EMBL/GenBank/DDBJ databases">
        <title>Draft genome sequence of Coprococcus comes (ATCC 27758).</title>
        <authorList>
            <person name="Sudarsanam P."/>
            <person name="Ley R."/>
            <person name="Guruge J."/>
            <person name="Turnbaugh P.J."/>
            <person name="Mahowald M."/>
            <person name="Liep D."/>
            <person name="Gordon J."/>
        </authorList>
    </citation>
    <scope>NUCLEOTIDE SEQUENCE [LARGE SCALE GENOMIC DNA]</scope>
    <source>
        <strain evidence="1 2">ATCC 27758</strain>
    </source>
</reference>
<name>C0BBR1_9FIRM</name>
<sequence>MVETLDLQKERAFKINGGTNTVQIENGKVKMAAANCPDQICVHQKAISRNGESIICLPNKIVLKIVDGEEAELDAVTN</sequence>
<dbReference type="EMBL" id="ABVR01000041">
    <property type="protein sequence ID" value="EEG89535.1"/>
    <property type="molecule type" value="Genomic_DNA"/>
</dbReference>
<accession>C0BBR1</accession>
<dbReference type="Pfam" id="PF07009">
    <property type="entry name" value="NusG_II"/>
    <property type="match status" value="1"/>
</dbReference>
<comment type="caution">
    <text evidence="1">The sequence shown here is derived from an EMBL/GenBank/DDBJ whole genome shotgun (WGS) entry which is preliminary data.</text>
</comment>
<dbReference type="Proteomes" id="UP000003793">
    <property type="component" value="Unassembled WGS sequence"/>
</dbReference>
<dbReference type="SUPFAM" id="SSF82004">
    <property type="entry name" value="N-utilization substance G protein NusG, insert domain"/>
    <property type="match status" value="1"/>
</dbReference>
<dbReference type="Gene3D" id="2.60.320.10">
    <property type="entry name" value="N-utilization substance G protein NusG, insert domain"/>
    <property type="match status" value="1"/>
</dbReference>
<organism evidence="1 2">
    <name type="scientific">Coprococcus comes ATCC 27758</name>
    <dbReference type="NCBI Taxonomy" id="470146"/>
    <lineage>
        <taxon>Bacteria</taxon>
        <taxon>Bacillati</taxon>
        <taxon>Bacillota</taxon>
        <taxon>Clostridia</taxon>
        <taxon>Lachnospirales</taxon>
        <taxon>Lachnospiraceae</taxon>
        <taxon>Coprococcus</taxon>
    </lineage>
</organism>
<protein>
    <submittedName>
        <fullName evidence="1">Uncharacterized protein</fullName>
    </submittedName>
</protein>
<dbReference type="InterPro" id="IPR038690">
    <property type="entry name" value="NusG_2_sf"/>
</dbReference>
<evidence type="ECO:0000313" key="2">
    <source>
        <dbReference type="Proteomes" id="UP000003793"/>
    </source>
</evidence>
<reference evidence="1 2" key="1">
    <citation type="submission" date="2009-02" db="EMBL/GenBank/DDBJ databases">
        <authorList>
            <person name="Fulton L."/>
            <person name="Clifton S."/>
            <person name="Fulton B."/>
            <person name="Xu J."/>
            <person name="Minx P."/>
            <person name="Pepin K.H."/>
            <person name="Johnson M."/>
            <person name="Bhonagiri V."/>
            <person name="Nash W.E."/>
            <person name="Mardis E.R."/>
            <person name="Wilson R.K."/>
        </authorList>
    </citation>
    <scope>NUCLEOTIDE SEQUENCE [LARGE SCALE GENOMIC DNA]</scope>
    <source>
        <strain evidence="1 2">ATCC 27758</strain>
    </source>
</reference>
<dbReference type="AlphaFoldDB" id="C0BBR1"/>